<feature type="domain" description="Hemerythrin-like" evidence="4">
    <location>
        <begin position="11"/>
        <end position="127"/>
    </location>
</feature>
<dbReference type="Proteomes" id="UP000027946">
    <property type="component" value="Unassembled WGS sequence"/>
</dbReference>
<dbReference type="SUPFAM" id="SSF47188">
    <property type="entry name" value="Hemerythrin-like"/>
    <property type="match status" value="1"/>
</dbReference>
<dbReference type="InterPro" id="IPR012827">
    <property type="entry name" value="Hemerythrin_metal-bd"/>
</dbReference>
<gene>
    <name evidence="5" type="ORF">CLIT_2c03300</name>
</gene>
<keyword evidence="6" id="KW-1185">Reference proteome</keyword>
<comment type="similarity">
    <text evidence="1">Belongs to the hemerythrin family.</text>
</comment>
<evidence type="ECO:0000313" key="6">
    <source>
        <dbReference type="Proteomes" id="UP000027946"/>
    </source>
</evidence>
<protein>
    <submittedName>
        <fullName evidence="5">Hemerythrin-like metal-binding protein</fullName>
    </submittedName>
</protein>
<dbReference type="InterPro" id="IPR035938">
    <property type="entry name" value="Hemerythrin-like_sf"/>
</dbReference>
<dbReference type="STRING" id="1121324.CLIT_2c03300"/>
<accession>A0A069RI66</accession>
<dbReference type="GO" id="GO:0046872">
    <property type="term" value="F:metal ion binding"/>
    <property type="evidence" value="ECO:0007669"/>
    <property type="project" value="UniProtKB-KW"/>
</dbReference>
<reference evidence="5 6" key="1">
    <citation type="submission" date="2014-03" db="EMBL/GenBank/DDBJ databases">
        <title>Genome sequence of Clostridium litorale W6, DSM 5388.</title>
        <authorList>
            <person name="Poehlein A."/>
            <person name="Jagirdar A."/>
            <person name="Khonsari B."/>
            <person name="Chibani C.M."/>
            <person name="Gutierrez Gutierrez D.A."/>
            <person name="Davydova E."/>
            <person name="Alghaithi H.S."/>
            <person name="Nair K.P."/>
            <person name="Dhamotharan K."/>
            <person name="Chandran L."/>
            <person name="G W."/>
            <person name="Daniel R."/>
        </authorList>
    </citation>
    <scope>NUCLEOTIDE SEQUENCE [LARGE SCALE GENOMIC DNA]</scope>
    <source>
        <strain evidence="5 6">W6</strain>
    </source>
</reference>
<comment type="caution">
    <text evidence="5">The sequence shown here is derived from an EMBL/GenBank/DDBJ whole genome shotgun (WGS) entry which is preliminary data.</text>
</comment>
<dbReference type="Gene3D" id="1.20.120.50">
    <property type="entry name" value="Hemerythrin-like"/>
    <property type="match status" value="1"/>
</dbReference>
<dbReference type="InterPro" id="IPR012312">
    <property type="entry name" value="Hemerythrin-like"/>
</dbReference>
<dbReference type="eggNOG" id="COG2703">
    <property type="taxonomic scope" value="Bacteria"/>
</dbReference>
<dbReference type="EMBL" id="JJMM01000002">
    <property type="protein sequence ID" value="KDR96724.1"/>
    <property type="molecule type" value="Genomic_DNA"/>
</dbReference>
<evidence type="ECO:0000256" key="2">
    <source>
        <dbReference type="ARBA" id="ARBA00022723"/>
    </source>
</evidence>
<organism evidence="5 6">
    <name type="scientific">Peptoclostridium litorale DSM 5388</name>
    <dbReference type="NCBI Taxonomy" id="1121324"/>
    <lineage>
        <taxon>Bacteria</taxon>
        <taxon>Bacillati</taxon>
        <taxon>Bacillota</taxon>
        <taxon>Clostridia</taxon>
        <taxon>Peptostreptococcales</taxon>
        <taxon>Peptoclostridiaceae</taxon>
        <taxon>Peptoclostridium</taxon>
    </lineage>
</organism>
<keyword evidence="3" id="KW-0408">Iron</keyword>
<evidence type="ECO:0000256" key="1">
    <source>
        <dbReference type="ARBA" id="ARBA00010587"/>
    </source>
</evidence>
<evidence type="ECO:0000313" key="5">
    <source>
        <dbReference type="EMBL" id="KDR96724.1"/>
    </source>
</evidence>
<name>A0A069RI66_PEPLI</name>
<dbReference type="PANTHER" id="PTHR37164:SF1">
    <property type="entry name" value="BACTERIOHEMERYTHRIN"/>
    <property type="match status" value="1"/>
</dbReference>
<dbReference type="InterPro" id="IPR050669">
    <property type="entry name" value="Hemerythrin"/>
</dbReference>
<dbReference type="AlphaFoldDB" id="A0A069RI66"/>
<dbReference type="RefSeq" id="WP_038261334.1">
    <property type="nucleotide sequence ID" value="NZ_FSRH01000001.1"/>
</dbReference>
<dbReference type="PANTHER" id="PTHR37164">
    <property type="entry name" value="BACTERIOHEMERYTHRIN"/>
    <property type="match status" value="1"/>
</dbReference>
<proteinExistence type="inferred from homology"/>
<dbReference type="NCBIfam" id="TIGR02481">
    <property type="entry name" value="hemeryth_dom"/>
    <property type="match status" value="1"/>
</dbReference>
<dbReference type="Pfam" id="PF01814">
    <property type="entry name" value="Hemerythrin"/>
    <property type="match status" value="1"/>
</dbReference>
<evidence type="ECO:0000256" key="3">
    <source>
        <dbReference type="ARBA" id="ARBA00023004"/>
    </source>
</evidence>
<dbReference type="CDD" id="cd12107">
    <property type="entry name" value="Hemerythrin"/>
    <property type="match status" value="1"/>
</dbReference>
<dbReference type="NCBIfam" id="NF033749">
    <property type="entry name" value="bact_hemeryth"/>
    <property type="match status" value="1"/>
</dbReference>
<dbReference type="OrthoDB" id="9797092at2"/>
<evidence type="ECO:0000259" key="4">
    <source>
        <dbReference type="Pfam" id="PF01814"/>
    </source>
</evidence>
<keyword evidence="2" id="KW-0479">Metal-binding</keyword>
<sequence>MLKWNDKYSVGVESIDSQHKRLFEIGNELIAAMKSDKFDKYDDIMYILGELKDYTVYHFDFEESLLKSNGVEFTDSHAQQHTFFIDKLMETTTLDIDAQQGQVLNDIFEFLTDWIVNHIMNTDKTYQASLNSAGVH</sequence>